<dbReference type="CDD" id="cd00073">
    <property type="entry name" value="H15"/>
    <property type="match status" value="1"/>
</dbReference>
<feature type="compositionally biased region" description="Basic residues" evidence="7">
    <location>
        <begin position="92"/>
        <end position="104"/>
    </location>
</feature>
<keyword evidence="4 6" id="KW-0238">DNA-binding</keyword>
<feature type="region of interest" description="Disordered" evidence="7">
    <location>
        <begin position="85"/>
        <end position="179"/>
    </location>
</feature>
<dbReference type="GO" id="GO:0030527">
    <property type="term" value="F:structural constituent of chromatin"/>
    <property type="evidence" value="ECO:0007669"/>
    <property type="project" value="InterPro"/>
</dbReference>
<evidence type="ECO:0000259" key="8">
    <source>
        <dbReference type="PROSITE" id="PS51504"/>
    </source>
</evidence>
<dbReference type="GO" id="GO:0005634">
    <property type="term" value="C:nucleus"/>
    <property type="evidence" value="ECO:0007669"/>
    <property type="project" value="UniProtKB-SubCell"/>
</dbReference>
<gene>
    <name evidence="9" type="ORF">C2E21_9068</name>
</gene>
<dbReference type="GO" id="GO:0030261">
    <property type="term" value="P:chromosome condensation"/>
    <property type="evidence" value="ECO:0007669"/>
    <property type="project" value="TreeGrafter"/>
</dbReference>
<dbReference type="GO" id="GO:0003690">
    <property type="term" value="F:double-stranded DNA binding"/>
    <property type="evidence" value="ECO:0007669"/>
    <property type="project" value="TreeGrafter"/>
</dbReference>
<feature type="compositionally biased region" description="Basic residues" evidence="7">
    <location>
        <begin position="112"/>
        <end position="122"/>
    </location>
</feature>
<dbReference type="Proteomes" id="UP000239899">
    <property type="component" value="Unassembled WGS sequence"/>
</dbReference>
<feature type="compositionally biased region" description="Basic residues" evidence="7">
    <location>
        <begin position="144"/>
        <end position="179"/>
    </location>
</feature>
<dbReference type="SMART" id="SM00526">
    <property type="entry name" value="H15"/>
    <property type="match status" value="1"/>
</dbReference>
<protein>
    <submittedName>
        <fullName evidence="9">Histone H1</fullName>
    </submittedName>
</protein>
<dbReference type="OrthoDB" id="1110759at2759"/>
<dbReference type="InterPro" id="IPR005819">
    <property type="entry name" value="H1/H5"/>
</dbReference>
<evidence type="ECO:0000256" key="2">
    <source>
        <dbReference type="ARBA" id="ARBA00004286"/>
    </source>
</evidence>
<keyword evidence="3 6" id="KW-0158">Chromosome</keyword>
<dbReference type="Gene3D" id="1.10.10.10">
    <property type="entry name" value="Winged helix-like DNA-binding domain superfamily/Winged helix DNA-binding domain"/>
    <property type="match status" value="1"/>
</dbReference>
<organism evidence="9 10">
    <name type="scientific">Chlorella sorokiniana</name>
    <name type="common">Freshwater green alga</name>
    <dbReference type="NCBI Taxonomy" id="3076"/>
    <lineage>
        <taxon>Eukaryota</taxon>
        <taxon>Viridiplantae</taxon>
        <taxon>Chlorophyta</taxon>
        <taxon>core chlorophytes</taxon>
        <taxon>Trebouxiophyceae</taxon>
        <taxon>Chlorellales</taxon>
        <taxon>Chlorellaceae</taxon>
        <taxon>Chlorella clade</taxon>
        <taxon>Chlorella</taxon>
    </lineage>
</organism>
<name>A0A2P6TCQ7_CHLSO</name>
<dbReference type="PANTHER" id="PTHR11467:SF36">
    <property type="entry name" value="HISTONE 24-RELATED"/>
    <property type="match status" value="1"/>
</dbReference>
<dbReference type="InterPro" id="IPR036388">
    <property type="entry name" value="WH-like_DNA-bd_sf"/>
</dbReference>
<feature type="domain" description="H15" evidence="8">
    <location>
        <begin position="12"/>
        <end position="87"/>
    </location>
</feature>
<evidence type="ECO:0000256" key="1">
    <source>
        <dbReference type="ARBA" id="ARBA00004123"/>
    </source>
</evidence>
<dbReference type="GO" id="GO:0031492">
    <property type="term" value="F:nucleosomal DNA binding"/>
    <property type="evidence" value="ECO:0007669"/>
    <property type="project" value="TreeGrafter"/>
</dbReference>
<dbReference type="Pfam" id="PF00538">
    <property type="entry name" value="Linker_histone"/>
    <property type="match status" value="1"/>
</dbReference>
<dbReference type="STRING" id="3076.A0A2P6TCQ7"/>
<evidence type="ECO:0000256" key="7">
    <source>
        <dbReference type="SAM" id="MobiDB-lite"/>
    </source>
</evidence>
<comment type="similarity">
    <text evidence="6">Belongs to the histone H1/H5 family.</text>
</comment>
<dbReference type="GO" id="GO:0000786">
    <property type="term" value="C:nucleosome"/>
    <property type="evidence" value="ECO:0007669"/>
    <property type="project" value="InterPro"/>
</dbReference>
<evidence type="ECO:0000256" key="6">
    <source>
        <dbReference type="RuleBase" id="RU003894"/>
    </source>
</evidence>
<dbReference type="PRINTS" id="PR00624">
    <property type="entry name" value="HISTONEH5"/>
</dbReference>
<dbReference type="AlphaFoldDB" id="A0A2P6TCQ7"/>
<keyword evidence="10" id="KW-1185">Reference proteome</keyword>
<dbReference type="SUPFAM" id="SSF46785">
    <property type="entry name" value="Winged helix' DNA-binding domain"/>
    <property type="match status" value="1"/>
</dbReference>
<evidence type="ECO:0000256" key="4">
    <source>
        <dbReference type="ARBA" id="ARBA00023125"/>
    </source>
</evidence>
<comment type="caution">
    <text evidence="9">The sequence shown here is derived from an EMBL/GenBank/DDBJ whole genome shotgun (WGS) entry which is preliminary data.</text>
</comment>
<dbReference type="InterPro" id="IPR005818">
    <property type="entry name" value="Histone_H1/H5_H15"/>
</dbReference>
<sequence>MAPKKADKPAPAHPAYRDLVFEAIKALKERTGSSRPAIAKYIESHYGSKLPKGTGLGDWHKQVGMALKRMEDKGELVKVKASYKLSAAAKKPAPKKPAAKKPKAPKAEGEKKKKTPAKKATKPKAEGEKKKKTPAKKAAGAKKAAAKPKAKAAAPKVKKTATKKKAAAKPKAAKKATKA</sequence>
<evidence type="ECO:0000313" key="9">
    <source>
        <dbReference type="EMBL" id="PRW20429.1"/>
    </source>
</evidence>
<dbReference type="GO" id="GO:0045910">
    <property type="term" value="P:negative regulation of DNA recombination"/>
    <property type="evidence" value="ECO:0007669"/>
    <property type="project" value="TreeGrafter"/>
</dbReference>
<dbReference type="PANTHER" id="PTHR11467">
    <property type="entry name" value="HISTONE H1"/>
    <property type="match status" value="1"/>
</dbReference>
<evidence type="ECO:0000256" key="5">
    <source>
        <dbReference type="ARBA" id="ARBA00023242"/>
    </source>
</evidence>
<keyword evidence="5 6" id="KW-0539">Nucleus</keyword>
<dbReference type="InterPro" id="IPR036390">
    <property type="entry name" value="WH_DNA-bd_sf"/>
</dbReference>
<dbReference type="GO" id="GO:0006334">
    <property type="term" value="P:nucleosome assembly"/>
    <property type="evidence" value="ECO:0007669"/>
    <property type="project" value="InterPro"/>
</dbReference>
<dbReference type="PROSITE" id="PS51504">
    <property type="entry name" value="H15"/>
    <property type="match status" value="1"/>
</dbReference>
<dbReference type="EMBL" id="LHPG02000024">
    <property type="protein sequence ID" value="PRW20429.1"/>
    <property type="molecule type" value="Genomic_DNA"/>
</dbReference>
<comment type="subcellular location">
    <subcellularLocation>
        <location evidence="2">Chromosome</location>
    </subcellularLocation>
    <subcellularLocation>
        <location evidence="1 6">Nucleus</location>
    </subcellularLocation>
</comment>
<evidence type="ECO:0000313" key="10">
    <source>
        <dbReference type="Proteomes" id="UP000239899"/>
    </source>
</evidence>
<evidence type="ECO:0000256" key="3">
    <source>
        <dbReference type="ARBA" id="ARBA00022454"/>
    </source>
</evidence>
<reference evidence="9 10" key="1">
    <citation type="journal article" date="2018" name="Plant J.">
        <title>Genome sequences of Chlorella sorokiniana UTEX 1602 and Micractinium conductrix SAG 241.80: implications to maltose excretion by a green alga.</title>
        <authorList>
            <person name="Arriola M.B."/>
            <person name="Velmurugan N."/>
            <person name="Zhang Y."/>
            <person name="Plunkett M.H."/>
            <person name="Hondzo H."/>
            <person name="Barney B.M."/>
        </authorList>
    </citation>
    <scope>NUCLEOTIDE SEQUENCE [LARGE SCALE GENOMIC DNA]</scope>
    <source>
        <strain evidence="10">UTEX 1602</strain>
    </source>
</reference>
<accession>A0A2P6TCQ7</accession>
<proteinExistence type="inferred from homology"/>